<protein>
    <recommendedName>
        <fullName evidence="3">Lipoprotein</fullName>
    </recommendedName>
</protein>
<name>A0A5C6UP42_9SPHN</name>
<keyword evidence="2" id="KW-1185">Reference proteome</keyword>
<organism evidence="1 2">
    <name type="scientific">Flavisphingopyxis soli</name>
    <dbReference type="NCBI Taxonomy" id="2601267"/>
    <lineage>
        <taxon>Bacteria</taxon>
        <taxon>Pseudomonadati</taxon>
        <taxon>Pseudomonadota</taxon>
        <taxon>Alphaproteobacteria</taxon>
        <taxon>Sphingomonadales</taxon>
        <taxon>Sphingopyxidaceae</taxon>
        <taxon>Flavisphingopyxis</taxon>
    </lineage>
</organism>
<evidence type="ECO:0000313" key="2">
    <source>
        <dbReference type="Proteomes" id="UP000321129"/>
    </source>
</evidence>
<dbReference type="RefSeq" id="WP_147121748.1">
    <property type="nucleotide sequence ID" value="NZ_VOPY01000001.1"/>
</dbReference>
<dbReference type="PROSITE" id="PS51257">
    <property type="entry name" value="PROKAR_LIPOPROTEIN"/>
    <property type="match status" value="1"/>
</dbReference>
<sequence length="269" mass="28708">MRNRVTFLAAIAIALTLAACFIVPGKFTSTIDVGRNGAFTFAYKGELMFATSPALIRQAQADSDEKFVAQCTDEDSFEDRSCSDDEIAEQKAEWDEAQAKKAENVARFSAMFGGINPADPATMDAFAARLSKEQGWKSVVHKGDGVFEVDYALTGRLDRDFVWPIFPGVEIIKPIIAIHRRADGSAEIGGPGLATADDQSARALGGLGPDAPGDNANARTEGRLTLTTDAAILTNNTNDGPARAGARQQLVWDITSGTKVAPKALLKLD</sequence>
<dbReference type="AlphaFoldDB" id="A0A5C6UP42"/>
<reference evidence="1 2" key="1">
    <citation type="submission" date="2019-08" db="EMBL/GenBank/DDBJ databases">
        <title>Sphingorhabdus soil sp. nov., isolated from arctic soil.</title>
        <authorList>
            <person name="Liu Y."/>
        </authorList>
    </citation>
    <scope>NUCLEOTIDE SEQUENCE [LARGE SCALE GENOMIC DNA]</scope>
    <source>
        <strain evidence="1 2">D-2Q-5-6</strain>
    </source>
</reference>
<proteinExistence type="predicted"/>
<evidence type="ECO:0008006" key="3">
    <source>
        <dbReference type="Google" id="ProtNLM"/>
    </source>
</evidence>
<evidence type="ECO:0000313" key="1">
    <source>
        <dbReference type="EMBL" id="TXC73911.1"/>
    </source>
</evidence>
<comment type="caution">
    <text evidence="1">The sequence shown here is derived from an EMBL/GenBank/DDBJ whole genome shotgun (WGS) entry which is preliminary data.</text>
</comment>
<dbReference type="EMBL" id="VOPY01000001">
    <property type="protein sequence ID" value="TXC73911.1"/>
    <property type="molecule type" value="Genomic_DNA"/>
</dbReference>
<gene>
    <name evidence="1" type="ORF">FSZ31_04080</name>
</gene>
<accession>A0A5C6UP42</accession>
<dbReference type="Proteomes" id="UP000321129">
    <property type="component" value="Unassembled WGS sequence"/>
</dbReference>
<dbReference type="OrthoDB" id="7390084at2"/>